<dbReference type="SMART" id="SM00044">
    <property type="entry name" value="CYCc"/>
    <property type="match status" value="1"/>
</dbReference>
<organism evidence="18 19">
    <name type="scientific">Eublepharis macularius</name>
    <name type="common">Leopard gecko</name>
    <name type="synonym">Cyrtodactylus macularius</name>
    <dbReference type="NCBI Taxonomy" id="481883"/>
    <lineage>
        <taxon>Eukaryota</taxon>
        <taxon>Metazoa</taxon>
        <taxon>Chordata</taxon>
        <taxon>Craniata</taxon>
        <taxon>Vertebrata</taxon>
        <taxon>Euteleostomi</taxon>
        <taxon>Lepidosauria</taxon>
        <taxon>Squamata</taxon>
        <taxon>Bifurcata</taxon>
        <taxon>Gekkota</taxon>
        <taxon>Eublepharidae</taxon>
        <taxon>Eublepharinae</taxon>
        <taxon>Eublepharis</taxon>
    </lineage>
</organism>
<dbReference type="AlphaFoldDB" id="A0AA97JJC5"/>
<dbReference type="PRINTS" id="PR00255">
    <property type="entry name" value="NATPEPTIDER"/>
</dbReference>
<dbReference type="InterPro" id="IPR018297">
    <property type="entry name" value="A/G_cyclase_CS"/>
</dbReference>
<keyword evidence="7" id="KW-0342">GTP-binding</keyword>
<comment type="catalytic activity">
    <reaction evidence="14">
        <text>GTP = 3',5'-cyclic GMP + diphosphate</text>
        <dbReference type="Rhea" id="RHEA:13665"/>
        <dbReference type="ChEBI" id="CHEBI:33019"/>
        <dbReference type="ChEBI" id="CHEBI:37565"/>
        <dbReference type="ChEBI" id="CHEBI:57746"/>
        <dbReference type="EC" id="4.6.1.2"/>
    </reaction>
</comment>
<evidence type="ECO:0000259" key="17">
    <source>
        <dbReference type="PROSITE" id="PS50125"/>
    </source>
</evidence>
<name>A0AA97JJC5_EUBMA</name>
<dbReference type="GO" id="GO:0005524">
    <property type="term" value="F:ATP binding"/>
    <property type="evidence" value="ECO:0007669"/>
    <property type="project" value="InterPro"/>
</dbReference>
<keyword evidence="10" id="KW-0325">Glycoprotein</keyword>
<reference evidence="19" key="1">
    <citation type="submission" date="2025-08" db="UniProtKB">
        <authorList>
            <consortium name="RefSeq"/>
        </authorList>
    </citation>
    <scope>IDENTIFICATION</scope>
    <source>
        <tissue evidence="19">Blood</tissue>
    </source>
</reference>
<protein>
    <recommendedName>
        <fullName evidence="2 14">Guanylate cyclase</fullName>
        <ecNumber evidence="2 14">4.6.1.2</ecNumber>
    </recommendedName>
</protein>
<sequence length="1074" mass="122072">MQRVSNLEKSKLVVAFQAPWNISHPLSAQRLNSALQIAIDKVNGDPSYIGNYSLEFVYADCGCEAKKSLQSFITQYQKEHISALFGPVCSEAAEVSGLLASQWNIPMFGFVGHTAKLDNSFLYDTYINLVSPLQRVGEVLCKTLQYFGWRYVGLFGSSSDVFTWAETEELWASVENQLKINFTITAKVRYNTKDQSLHEENLIYISSAARIIILICSSLDARSILLEARELGMANGTYVFFVLQQFEDNFLKEIWNNEKNSSVLDAYQPVFLIALSSYREYNTFSNFVTDIHEKLKNSSDRFLSSQDEVSSYAAYLHDAVLLYAFSIQEMLREKKDFHDGRTLVNTLKGYNKTLKYGITGPVHIDESGERIMDYSVYDLQESGNSTRFIPVLNFDSDRKAISPTVEIDYIGWSGGEIPKDRPLCGFHNEHCKTPVTTGTALIVVVILLIITVSGASGVAMFMKMHKGNLHKQINDIWWRINYEDVIIFNDKEKFDLSQANTPEPAEKENFGSHLLRSSNNYSGLKDKQRKEEFYTTVGLYQGILVALEFVDNQTETDAWIWKPSILCEVQMMRELRHENLVIFYGICPEAPNSCIVTHYCKKGSIKDVLMHSDIELDWIFKISFAYDIVNGMLFIHNSALNSHGNLKSTNCLVDSRMQVKLSGFGLWEFKYGRKTRVITEDTNYEDLYWTSPELLRMGEYPFQGTQKGDVYSFAIIMRELIYNHEDGPFEELKQSAEDIIKRIKDPNCPVPLRPLLSAEKCNERIIALLRACWDESPVRRPPFCYVKRALREASPEGHFSILDNMVNKLEKYANHLEEVVEARTTQLVAEKKKTEKLLSAMLPGFIGEQLVAGRSVEPESFDSVTIFFSDIVGFTKLCSLSSPLQVVNLLNDLYSLFDNIIETFDVYKVETIGDAYMVASGLPIRNGTKHVEEIATMSLHFLSAMISFEIGHMPNEKLRLRIGIHTGPVVAGVVGITRPRYCLFGDTVNTASRMESTSLPLQIHVSMITAKTLQSIGGYYLQERGTIRIKGKGQQQTFWLKGKAGLNMPLPEFYCDVERVPRRYEEKGAASMYY</sequence>
<dbReference type="Pfam" id="PF07714">
    <property type="entry name" value="PK_Tyr_Ser-Thr"/>
    <property type="match status" value="1"/>
</dbReference>
<dbReference type="Pfam" id="PF01094">
    <property type="entry name" value="ANF_receptor"/>
    <property type="match status" value="1"/>
</dbReference>
<evidence type="ECO:0000256" key="3">
    <source>
        <dbReference type="ARBA" id="ARBA00022692"/>
    </source>
</evidence>
<comment type="similarity">
    <text evidence="13">Belongs to the adenylyl cyclase class-4/guanylyl cyclase family.</text>
</comment>
<dbReference type="GO" id="GO:0005525">
    <property type="term" value="F:GTP binding"/>
    <property type="evidence" value="ECO:0007669"/>
    <property type="project" value="UniProtKB-KW"/>
</dbReference>
<evidence type="ECO:0000256" key="12">
    <source>
        <dbReference type="ARBA" id="ARBA00023293"/>
    </source>
</evidence>
<dbReference type="InterPro" id="IPR001828">
    <property type="entry name" value="ANF_lig-bd_rcpt"/>
</dbReference>
<dbReference type="Gene3D" id="3.30.70.1230">
    <property type="entry name" value="Nucleotide cyclase"/>
    <property type="match status" value="1"/>
</dbReference>
<dbReference type="CDD" id="cd07302">
    <property type="entry name" value="CHD"/>
    <property type="match status" value="1"/>
</dbReference>
<dbReference type="SUPFAM" id="SSF55073">
    <property type="entry name" value="Nucleotide cyclase"/>
    <property type="match status" value="1"/>
</dbReference>
<dbReference type="InterPro" id="IPR050401">
    <property type="entry name" value="Cyclic_nucleotide_synthase"/>
</dbReference>
<evidence type="ECO:0000256" key="11">
    <source>
        <dbReference type="ARBA" id="ARBA00023239"/>
    </source>
</evidence>
<evidence type="ECO:0000256" key="5">
    <source>
        <dbReference type="ARBA" id="ARBA00022741"/>
    </source>
</evidence>
<keyword evidence="18" id="KW-1185">Reference proteome</keyword>
<dbReference type="PROSITE" id="PS50011">
    <property type="entry name" value="PROTEIN_KINASE_DOM"/>
    <property type="match status" value="1"/>
</dbReference>
<dbReference type="Gene3D" id="6.10.250.780">
    <property type="match status" value="1"/>
</dbReference>
<evidence type="ECO:0000313" key="18">
    <source>
        <dbReference type="Proteomes" id="UP001190640"/>
    </source>
</evidence>
<dbReference type="RefSeq" id="XP_054839893.1">
    <property type="nucleotide sequence ID" value="XM_054983918.1"/>
</dbReference>
<dbReference type="GO" id="GO:0004016">
    <property type="term" value="F:adenylate cyclase activity"/>
    <property type="evidence" value="ECO:0007669"/>
    <property type="project" value="TreeGrafter"/>
</dbReference>
<keyword evidence="3 15" id="KW-0812">Transmembrane</keyword>
<proteinExistence type="inferred from homology"/>
<dbReference type="EC" id="4.6.1.2" evidence="2 14"/>
<evidence type="ECO:0000256" key="2">
    <source>
        <dbReference type="ARBA" id="ARBA00012202"/>
    </source>
</evidence>
<dbReference type="InterPro" id="IPR011009">
    <property type="entry name" value="Kinase-like_dom_sf"/>
</dbReference>
<keyword evidence="6 15" id="KW-1133">Transmembrane helix</keyword>
<dbReference type="PROSITE" id="PS00452">
    <property type="entry name" value="GUANYLATE_CYCLASE_1"/>
    <property type="match status" value="1"/>
</dbReference>
<feature type="domain" description="Guanylate cyclase" evidence="17">
    <location>
        <begin position="865"/>
        <end position="995"/>
    </location>
</feature>
<dbReference type="GO" id="GO:0005886">
    <property type="term" value="C:plasma membrane"/>
    <property type="evidence" value="ECO:0007669"/>
    <property type="project" value="TreeGrafter"/>
</dbReference>
<dbReference type="Gene3D" id="3.40.50.2300">
    <property type="match status" value="2"/>
</dbReference>
<dbReference type="Pfam" id="PF00211">
    <property type="entry name" value="Guanylate_cyc"/>
    <property type="match status" value="1"/>
</dbReference>
<keyword evidence="11 13" id="KW-0456">Lyase</keyword>
<keyword evidence="4" id="KW-0732">Signal</keyword>
<dbReference type="InterPro" id="IPR001170">
    <property type="entry name" value="ANPR/GUC"/>
</dbReference>
<keyword evidence="9" id="KW-0675">Receptor</keyword>
<dbReference type="KEGG" id="emc:129332688"/>
<evidence type="ECO:0000256" key="8">
    <source>
        <dbReference type="ARBA" id="ARBA00023136"/>
    </source>
</evidence>
<evidence type="ECO:0000256" key="4">
    <source>
        <dbReference type="ARBA" id="ARBA00022729"/>
    </source>
</evidence>
<dbReference type="FunFam" id="3.30.70.1230:FF:000004">
    <property type="entry name" value="Guanylate cyclase"/>
    <property type="match status" value="1"/>
</dbReference>
<evidence type="ECO:0000313" key="19">
    <source>
        <dbReference type="RefSeq" id="XP_054839893.1"/>
    </source>
</evidence>
<feature type="domain" description="Protein kinase" evidence="16">
    <location>
        <begin position="510"/>
        <end position="801"/>
    </location>
</feature>
<evidence type="ECO:0000256" key="9">
    <source>
        <dbReference type="ARBA" id="ARBA00023170"/>
    </source>
</evidence>
<dbReference type="GO" id="GO:0007168">
    <property type="term" value="P:receptor guanylyl cyclase signaling pathway"/>
    <property type="evidence" value="ECO:0007669"/>
    <property type="project" value="TreeGrafter"/>
</dbReference>
<evidence type="ECO:0000256" key="7">
    <source>
        <dbReference type="ARBA" id="ARBA00023134"/>
    </source>
</evidence>
<dbReference type="PROSITE" id="PS50125">
    <property type="entry name" value="GUANYLATE_CYCLASE_2"/>
    <property type="match status" value="1"/>
</dbReference>
<dbReference type="PANTHER" id="PTHR11920:SF500">
    <property type="entry name" value="GUANYLATE CYCLASE 2G"/>
    <property type="match status" value="1"/>
</dbReference>
<keyword evidence="5" id="KW-0547">Nucleotide-binding</keyword>
<dbReference type="InterPro" id="IPR000719">
    <property type="entry name" value="Prot_kinase_dom"/>
</dbReference>
<evidence type="ECO:0000256" key="14">
    <source>
        <dbReference type="RuleBase" id="RU003431"/>
    </source>
</evidence>
<dbReference type="PANTHER" id="PTHR11920">
    <property type="entry name" value="GUANYLYL CYCLASE"/>
    <property type="match status" value="1"/>
</dbReference>
<evidence type="ECO:0000256" key="15">
    <source>
        <dbReference type="SAM" id="Phobius"/>
    </source>
</evidence>
<dbReference type="InterPro" id="IPR001054">
    <property type="entry name" value="A/G_cyclase"/>
</dbReference>
<dbReference type="InterPro" id="IPR029787">
    <property type="entry name" value="Nucleotide_cyclase"/>
</dbReference>
<dbReference type="Proteomes" id="UP001190640">
    <property type="component" value="Chromosome 6"/>
</dbReference>
<keyword evidence="8 15" id="KW-0472">Membrane</keyword>
<evidence type="ECO:0000256" key="1">
    <source>
        <dbReference type="ARBA" id="ARBA00004479"/>
    </source>
</evidence>
<gene>
    <name evidence="19" type="primary">LOC129332688</name>
</gene>
<dbReference type="SUPFAM" id="SSF56112">
    <property type="entry name" value="Protein kinase-like (PK-like)"/>
    <property type="match status" value="1"/>
</dbReference>
<evidence type="ECO:0000256" key="13">
    <source>
        <dbReference type="RuleBase" id="RU000405"/>
    </source>
</evidence>
<dbReference type="SUPFAM" id="SSF53822">
    <property type="entry name" value="Periplasmic binding protein-like I"/>
    <property type="match status" value="1"/>
</dbReference>
<evidence type="ECO:0000259" key="16">
    <source>
        <dbReference type="PROSITE" id="PS50011"/>
    </source>
</evidence>
<dbReference type="GO" id="GO:0001653">
    <property type="term" value="F:peptide receptor activity"/>
    <property type="evidence" value="ECO:0007669"/>
    <property type="project" value="TreeGrafter"/>
</dbReference>
<keyword evidence="12 14" id="KW-0141">cGMP biosynthesis</keyword>
<feature type="transmembrane region" description="Helical" evidence="15">
    <location>
        <begin position="440"/>
        <end position="462"/>
    </location>
</feature>
<evidence type="ECO:0000256" key="6">
    <source>
        <dbReference type="ARBA" id="ARBA00022989"/>
    </source>
</evidence>
<dbReference type="GO" id="GO:0004672">
    <property type="term" value="F:protein kinase activity"/>
    <property type="evidence" value="ECO:0007669"/>
    <property type="project" value="InterPro"/>
</dbReference>
<dbReference type="Gene3D" id="1.10.510.10">
    <property type="entry name" value="Transferase(Phosphotransferase) domain 1"/>
    <property type="match status" value="1"/>
</dbReference>
<dbReference type="InterPro" id="IPR028082">
    <property type="entry name" value="Peripla_BP_I"/>
</dbReference>
<evidence type="ECO:0000256" key="10">
    <source>
        <dbReference type="ARBA" id="ARBA00023180"/>
    </source>
</evidence>
<comment type="subcellular location">
    <subcellularLocation>
        <location evidence="1">Membrane</location>
        <topology evidence="1">Single-pass type I membrane protein</topology>
    </subcellularLocation>
</comment>
<dbReference type="GO" id="GO:0035556">
    <property type="term" value="P:intracellular signal transduction"/>
    <property type="evidence" value="ECO:0007669"/>
    <property type="project" value="InterPro"/>
</dbReference>
<dbReference type="InterPro" id="IPR001245">
    <property type="entry name" value="Ser-Thr/Tyr_kinase_cat_dom"/>
</dbReference>
<dbReference type="GO" id="GO:0004383">
    <property type="term" value="F:guanylate cyclase activity"/>
    <property type="evidence" value="ECO:0007669"/>
    <property type="project" value="UniProtKB-EC"/>
</dbReference>
<accession>A0AA97JJC5</accession>
<dbReference type="GeneID" id="129332688"/>